<dbReference type="InterPro" id="IPR025110">
    <property type="entry name" value="AMP-bd_C"/>
</dbReference>
<evidence type="ECO:0000259" key="3">
    <source>
        <dbReference type="Pfam" id="PF00501"/>
    </source>
</evidence>
<keyword evidence="2" id="KW-0436">Ligase</keyword>
<dbReference type="Gene3D" id="3.30.300.30">
    <property type="match status" value="1"/>
</dbReference>
<dbReference type="Gene3D" id="3.40.50.12780">
    <property type="entry name" value="N-terminal domain of ligase-like"/>
    <property type="match status" value="1"/>
</dbReference>
<protein>
    <submittedName>
        <fullName evidence="5">AMP-binding protein</fullName>
    </submittedName>
</protein>
<accession>A0ABU3WST4</accession>
<dbReference type="Proteomes" id="UP001275440">
    <property type="component" value="Unassembled WGS sequence"/>
</dbReference>
<dbReference type="InterPro" id="IPR042099">
    <property type="entry name" value="ANL_N_sf"/>
</dbReference>
<keyword evidence="6" id="KW-1185">Reference proteome</keyword>
<evidence type="ECO:0000259" key="4">
    <source>
        <dbReference type="Pfam" id="PF13193"/>
    </source>
</evidence>
<dbReference type="SUPFAM" id="SSF56801">
    <property type="entry name" value="Acetyl-CoA synthetase-like"/>
    <property type="match status" value="1"/>
</dbReference>
<dbReference type="PROSITE" id="PS00455">
    <property type="entry name" value="AMP_BINDING"/>
    <property type="match status" value="1"/>
</dbReference>
<gene>
    <name evidence="5" type="ORF">F8M49_20235</name>
</gene>
<dbReference type="Pfam" id="PF13193">
    <property type="entry name" value="AMP-binding_C"/>
    <property type="match status" value="1"/>
</dbReference>
<dbReference type="InterPro" id="IPR000873">
    <property type="entry name" value="AMP-dep_synth/lig_dom"/>
</dbReference>
<proteinExistence type="inferred from homology"/>
<evidence type="ECO:0000313" key="6">
    <source>
        <dbReference type="Proteomes" id="UP001275440"/>
    </source>
</evidence>
<dbReference type="EMBL" id="WBMO01000001">
    <property type="protein sequence ID" value="MDV2477072.1"/>
    <property type="molecule type" value="Genomic_DNA"/>
</dbReference>
<feature type="domain" description="AMP-dependent synthetase/ligase" evidence="3">
    <location>
        <begin position="32"/>
        <end position="399"/>
    </location>
</feature>
<dbReference type="Pfam" id="PF00501">
    <property type="entry name" value="AMP-binding"/>
    <property type="match status" value="1"/>
</dbReference>
<organism evidence="5 6">
    <name type="scientific">Rhodococcus zopfii</name>
    <dbReference type="NCBI Taxonomy" id="43772"/>
    <lineage>
        <taxon>Bacteria</taxon>
        <taxon>Bacillati</taxon>
        <taxon>Actinomycetota</taxon>
        <taxon>Actinomycetes</taxon>
        <taxon>Mycobacteriales</taxon>
        <taxon>Nocardiaceae</taxon>
        <taxon>Rhodococcus</taxon>
    </lineage>
</organism>
<comment type="similarity">
    <text evidence="1">Belongs to the ATP-dependent AMP-binding enzyme family.</text>
</comment>
<dbReference type="InterPro" id="IPR045851">
    <property type="entry name" value="AMP-bd_C_sf"/>
</dbReference>
<comment type="caution">
    <text evidence="5">The sequence shown here is derived from an EMBL/GenBank/DDBJ whole genome shotgun (WGS) entry which is preliminary data.</text>
</comment>
<name>A0ABU3WST4_9NOCA</name>
<evidence type="ECO:0000256" key="1">
    <source>
        <dbReference type="ARBA" id="ARBA00006432"/>
    </source>
</evidence>
<dbReference type="PANTHER" id="PTHR43201:SF5">
    <property type="entry name" value="MEDIUM-CHAIN ACYL-COA LIGASE ACSF2, MITOCHONDRIAL"/>
    <property type="match status" value="1"/>
</dbReference>
<evidence type="ECO:0000256" key="2">
    <source>
        <dbReference type="ARBA" id="ARBA00022598"/>
    </source>
</evidence>
<evidence type="ECO:0000313" key="5">
    <source>
        <dbReference type="EMBL" id="MDV2477072.1"/>
    </source>
</evidence>
<dbReference type="PANTHER" id="PTHR43201">
    <property type="entry name" value="ACYL-COA SYNTHETASE"/>
    <property type="match status" value="1"/>
</dbReference>
<sequence>MTVSADPRFEDQVRAYYEAGYWDSSTFVTNIDKWADVDPDHPYLSDGTSSYTYGEFRRSAWNLASGLVGLGVQTGDRVVVQLPNWNEFFLVYAALTRIGAITVPVVSVYREHEVRFIVENCRAVGLVTAGEFRGFDHAEMGARIAAAVPDVSFHMTVRAESNCGYIDFSDLVGGVHDVAVLPPAPSADDPHLILYSSGTESRPKGCLHTWNTASFLPKQAVPVLGMERSDVMFVPSPITHTLGLTLGVMAPTLAGAQAHLLDVFTPAAALDRIDAYKCTGTASPAPFIRMLLDSYDPSAHDVSRLRYWLSAGTAIPASLVQEAEDRLAGCRVVSAYGSSEIMMATVCRPEDSVERVASSDGAPVPGVELRIVDFDEKEVEPGTDGEIRYRGPGRMLEYWGRPDLTSDGKDSEGYWHTGDLGRVDDQGYLRVTGRIKDIIIRGGFNISAREVEEALLVHPAIADVAIVGLPDHAVGERACAVIVGRGEDRVTLDDIRKYLADDRKIAVWKIPERVEYVDEFPRTATGKIQKFTLRAKYGEHT</sequence>
<dbReference type="InterPro" id="IPR020845">
    <property type="entry name" value="AMP-binding_CS"/>
</dbReference>
<feature type="domain" description="AMP-binding enzyme C-terminal" evidence="4">
    <location>
        <begin position="450"/>
        <end position="527"/>
    </location>
</feature>
<reference evidence="5 6" key="1">
    <citation type="submission" date="2019-10" db="EMBL/GenBank/DDBJ databases">
        <title>Draft Genome Assembly of Rhodococcus zopfii DSM44189.</title>
        <authorList>
            <person name="Sutton J.M."/>
            <person name="Akob D.M."/>
            <person name="Bushman T.J."/>
        </authorList>
    </citation>
    <scope>NUCLEOTIDE SEQUENCE [LARGE SCALE GENOMIC DNA]</scope>
    <source>
        <strain evidence="5 6">DSM 44189</strain>
    </source>
</reference>